<protein>
    <submittedName>
        <fullName evidence="4">Ig domain-containing protein</fullName>
    </submittedName>
</protein>
<dbReference type="PANTHER" id="PTHR38340:SF1">
    <property type="entry name" value="S-LAYER PROTEIN"/>
    <property type="match status" value="1"/>
</dbReference>
<feature type="domain" description="Dystroglycan-type cadherin-like" evidence="3">
    <location>
        <begin position="301"/>
        <end position="405"/>
    </location>
</feature>
<evidence type="ECO:0000259" key="3">
    <source>
        <dbReference type="SMART" id="SM00736"/>
    </source>
</evidence>
<dbReference type="Gene3D" id="2.60.40.10">
    <property type="entry name" value="Immunoglobulins"/>
    <property type="match status" value="1"/>
</dbReference>
<accession>A0ABT5KKV0</accession>
<dbReference type="Pfam" id="PF05345">
    <property type="entry name" value="He_PIG"/>
    <property type="match status" value="1"/>
</dbReference>
<comment type="subcellular location">
    <subcellularLocation>
        <location evidence="1">Secreted</location>
    </subcellularLocation>
</comment>
<dbReference type="SUPFAM" id="SSF51120">
    <property type="entry name" value="beta-Roll"/>
    <property type="match status" value="2"/>
</dbReference>
<dbReference type="NCBIfam" id="TIGR03661">
    <property type="entry name" value="T1SS_VCA0849"/>
    <property type="match status" value="1"/>
</dbReference>
<dbReference type="InterPro" id="IPR015919">
    <property type="entry name" value="Cadherin-like_sf"/>
</dbReference>
<evidence type="ECO:0000256" key="2">
    <source>
        <dbReference type="ARBA" id="ARBA00022525"/>
    </source>
</evidence>
<dbReference type="EMBL" id="JAQQXT010000030">
    <property type="protein sequence ID" value="MDC8774566.1"/>
    <property type="molecule type" value="Genomic_DNA"/>
</dbReference>
<dbReference type="CDD" id="cd11303">
    <property type="entry name" value="Dystroglycan_repeat"/>
    <property type="match status" value="1"/>
</dbReference>
<dbReference type="InterPro" id="IPR019960">
    <property type="entry name" value="T1SS_VCA0849"/>
</dbReference>
<organism evidence="4 5">
    <name type="scientific">Roseateles albus</name>
    <dbReference type="NCBI Taxonomy" id="2987525"/>
    <lineage>
        <taxon>Bacteria</taxon>
        <taxon>Pseudomonadati</taxon>
        <taxon>Pseudomonadota</taxon>
        <taxon>Betaproteobacteria</taxon>
        <taxon>Burkholderiales</taxon>
        <taxon>Sphaerotilaceae</taxon>
        <taxon>Roseateles</taxon>
    </lineage>
</organism>
<evidence type="ECO:0000256" key="1">
    <source>
        <dbReference type="ARBA" id="ARBA00004613"/>
    </source>
</evidence>
<dbReference type="Pfam" id="PF00353">
    <property type="entry name" value="HemolysinCabind"/>
    <property type="match status" value="6"/>
</dbReference>
<dbReference type="Gene3D" id="2.60.40.2700">
    <property type="match status" value="2"/>
</dbReference>
<reference evidence="4 5" key="1">
    <citation type="submission" date="2022-10" db="EMBL/GenBank/DDBJ databases">
        <title>Paucibacter sp. hw1 Genome sequencing.</title>
        <authorList>
            <person name="Park S."/>
        </authorList>
    </citation>
    <scope>NUCLEOTIDE SEQUENCE [LARGE SCALE GENOMIC DNA]</scope>
    <source>
        <strain evidence="5">hw1</strain>
    </source>
</reference>
<dbReference type="PANTHER" id="PTHR38340">
    <property type="entry name" value="S-LAYER PROTEIN"/>
    <property type="match status" value="1"/>
</dbReference>
<dbReference type="InterPro" id="IPR013783">
    <property type="entry name" value="Ig-like_fold"/>
</dbReference>
<gene>
    <name evidence="4" type="ORF">PRZ03_23630</name>
</gene>
<feature type="non-terminal residue" evidence="4">
    <location>
        <position position="1"/>
    </location>
</feature>
<dbReference type="RefSeq" id="WP_273602551.1">
    <property type="nucleotide sequence ID" value="NZ_JAQQXT010000030.1"/>
</dbReference>
<dbReference type="InterPro" id="IPR018511">
    <property type="entry name" value="Hemolysin-typ_Ca-bd_CS"/>
</dbReference>
<dbReference type="InterPro" id="IPR011049">
    <property type="entry name" value="Serralysin-like_metalloprot_C"/>
</dbReference>
<dbReference type="InterPro" id="IPR006644">
    <property type="entry name" value="Cadg"/>
</dbReference>
<proteinExistence type="predicted"/>
<dbReference type="PRINTS" id="PR00313">
    <property type="entry name" value="CABNDNGRPT"/>
</dbReference>
<dbReference type="SMART" id="SM00736">
    <property type="entry name" value="CADG"/>
    <property type="match status" value="1"/>
</dbReference>
<dbReference type="Gene3D" id="2.150.10.10">
    <property type="entry name" value="Serralysin-like metalloprotease, C-terminal"/>
    <property type="match status" value="1"/>
</dbReference>
<dbReference type="InterPro" id="IPR001343">
    <property type="entry name" value="Hemolysn_Ca-bd"/>
</dbReference>
<keyword evidence="2" id="KW-0964">Secreted</keyword>
<dbReference type="Gene3D" id="2.160.20.160">
    <property type="match status" value="1"/>
</dbReference>
<keyword evidence="5" id="KW-1185">Reference proteome</keyword>
<dbReference type="PROSITE" id="PS00330">
    <property type="entry name" value="HEMOLYSIN_CALCIUM"/>
    <property type="match status" value="2"/>
</dbReference>
<comment type="caution">
    <text evidence="4">The sequence shown here is derived from an EMBL/GenBank/DDBJ whole genome shotgun (WGS) entry which is preliminary data.</text>
</comment>
<evidence type="ECO:0000313" key="5">
    <source>
        <dbReference type="Proteomes" id="UP001221189"/>
    </source>
</evidence>
<name>A0ABT5KKV0_9BURK</name>
<dbReference type="InterPro" id="IPR050557">
    <property type="entry name" value="RTX_toxin/Mannuronan_C5-epim"/>
</dbReference>
<feature type="non-terminal residue" evidence="4">
    <location>
        <position position="735"/>
    </location>
</feature>
<sequence>RTFQGSNGTSTTIKADPTVITDFAAGPGMDVLDYSDLLRNGALSYDGSNPFTSGFLKLTQSGADAILSFDADGAAGLQQAPTVVAVLKGLNITSLVAGNFNPNFPIDGITRINTAPTGEVTVNGQAIQGETLVVTHTLADVDGMGPVTYRWQADGVQIAGVSGDSLTLTQAQVGRAISVVAHYADGLGKAEAVGSAATATIANINDAPTGIITINGKAEQGQTLTITSTLADADGLGALKYQWSADGQAIAGATASTFKLSQAEVGKAVSVKISYVDGFGAAESLSSGASALVLNVNDAPEVKHALADQLTAVGQLFSFAVPADAFADADPGDTLTYSAALADGSALPAWLSFNALTRTFSGTPGEGDMAPLQIRVTATDPSGAKGSDDFMISPPSFIFGTEAADVLTGTFLNDTIVGLGGNDTIDGGAGDDRIDGGDGDDRLIGNFGNDTLLGGAGNDTLSDEQGTNVLDGGAGNDSLTAQSLTGNQTLIGGLGNDSLTATGVRVDLNGGEGDDQLNVNSQFLQSGSYGTVQNGVAVLDGGTGTDYLNVTGYSDATLRGGEGNDSLGGSANQLVAMDGGDGNDNLRAEQSEVVDLSGGAGNDTLSVNDYSLKTKIADLAGGSGDDRLELFLNNMNYGATSTGRTANLDGGDGDDIINANITLTTSVGQTTTTLLGGAGNDRLTVTDNGAGYANPAMPGMTSSSGIAYASLDGGDGNDILSAGGVLQLSMTGGAG</sequence>
<dbReference type="Proteomes" id="UP001221189">
    <property type="component" value="Unassembled WGS sequence"/>
</dbReference>
<evidence type="ECO:0000313" key="4">
    <source>
        <dbReference type="EMBL" id="MDC8774566.1"/>
    </source>
</evidence>
<dbReference type="SUPFAM" id="SSF49313">
    <property type="entry name" value="Cadherin-like"/>
    <property type="match status" value="1"/>
</dbReference>